<proteinExistence type="predicted"/>
<sequence length="100" mass="11139">MDAGRMVNSLAVYKLAVDQQRTLRYLGSAMACAPTDVRVLEALRPHRWYPLRATLSTCHSSNGHFTRTNPDPPLKACPPKSGWMGLKFDGLRTWVVKSAP</sequence>
<comment type="caution">
    <text evidence="1">The sequence shown here is derived from an EMBL/GenBank/DDBJ whole genome shotgun (WGS) entry which is preliminary data.</text>
</comment>
<accession>A0AAD9CJ80</accession>
<evidence type="ECO:0000313" key="1">
    <source>
        <dbReference type="EMBL" id="KAK1902925.1"/>
    </source>
</evidence>
<protein>
    <submittedName>
        <fullName evidence="1">Ephrin type-A receptor 6</fullName>
    </submittedName>
</protein>
<keyword evidence="1" id="KW-0675">Receptor</keyword>
<evidence type="ECO:0000313" key="2">
    <source>
        <dbReference type="Proteomes" id="UP001228049"/>
    </source>
</evidence>
<dbReference type="AlphaFoldDB" id="A0AAD9CJ80"/>
<reference evidence="1" key="1">
    <citation type="submission" date="2023-04" db="EMBL/GenBank/DDBJ databases">
        <title>Chromosome-level genome of Chaenocephalus aceratus.</title>
        <authorList>
            <person name="Park H."/>
        </authorList>
    </citation>
    <scope>NUCLEOTIDE SEQUENCE</scope>
    <source>
        <strain evidence="1">DE</strain>
        <tissue evidence="1">Muscle</tissue>
    </source>
</reference>
<gene>
    <name evidence="1" type="ORF">KUDE01_005885</name>
</gene>
<dbReference type="Proteomes" id="UP001228049">
    <property type="component" value="Unassembled WGS sequence"/>
</dbReference>
<dbReference type="EMBL" id="JASDAP010000005">
    <property type="protein sequence ID" value="KAK1902925.1"/>
    <property type="molecule type" value="Genomic_DNA"/>
</dbReference>
<organism evidence="1 2">
    <name type="scientific">Dissostichus eleginoides</name>
    <name type="common">Patagonian toothfish</name>
    <name type="synonym">Dissostichus amissus</name>
    <dbReference type="NCBI Taxonomy" id="100907"/>
    <lineage>
        <taxon>Eukaryota</taxon>
        <taxon>Metazoa</taxon>
        <taxon>Chordata</taxon>
        <taxon>Craniata</taxon>
        <taxon>Vertebrata</taxon>
        <taxon>Euteleostomi</taxon>
        <taxon>Actinopterygii</taxon>
        <taxon>Neopterygii</taxon>
        <taxon>Teleostei</taxon>
        <taxon>Neoteleostei</taxon>
        <taxon>Acanthomorphata</taxon>
        <taxon>Eupercaria</taxon>
        <taxon>Perciformes</taxon>
        <taxon>Notothenioidei</taxon>
        <taxon>Nototheniidae</taxon>
        <taxon>Dissostichus</taxon>
    </lineage>
</organism>
<name>A0AAD9CJ80_DISEL</name>
<keyword evidence="2" id="KW-1185">Reference proteome</keyword>